<evidence type="ECO:0000256" key="3">
    <source>
        <dbReference type="ARBA" id="ARBA00023157"/>
    </source>
</evidence>
<dbReference type="GO" id="GO:0004867">
    <property type="term" value="F:serine-type endopeptidase inhibitor activity"/>
    <property type="evidence" value="ECO:0007669"/>
    <property type="project" value="UniProtKB-KW"/>
</dbReference>
<keyword evidence="4" id="KW-0732">Signal</keyword>
<evidence type="ECO:0000256" key="2">
    <source>
        <dbReference type="ARBA" id="ARBA00022900"/>
    </source>
</evidence>
<feature type="domain" description="BPTI/Kunitz inhibitor" evidence="5">
    <location>
        <begin position="22"/>
        <end position="72"/>
    </location>
</feature>
<dbReference type="InterPro" id="IPR050098">
    <property type="entry name" value="TFPI/VKTCI-like"/>
</dbReference>
<dbReference type="WBParaSite" id="HCON_00050860-00001">
    <property type="protein sequence ID" value="HCON_00050860-00001"/>
    <property type="gene ID" value="HCON_00050860"/>
</dbReference>
<proteinExistence type="predicted"/>
<dbReference type="SUPFAM" id="SSF57362">
    <property type="entry name" value="BPTI-like"/>
    <property type="match status" value="1"/>
</dbReference>
<dbReference type="PROSITE" id="PS00280">
    <property type="entry name" value="BPTI_KUNITZ_1"/>
    <property type="match status" value="1"/>
</dbReference>
<dbReference type="PROSITE" id="PS50279">
    <property type="entry name" value="BPTI_KUNITZ_2"/>
    <property type="match status" value="1"/>
</dbReference>
<dbReference type="OrthoDB" id="4473401at2759"/>
<protein>
    <submittedName>
        <fullName evidence="7">BPTI/Kunitz inhibitor domain-containing protein</fullName>
    </submittedName>
</protein>
<keyword evidence="2" id="KW-0722">Serine protease inhibitor</keyword>
<dbReference type="InterPro" id="IPR036880">
    <property type="entry name" value="Kunitz_BPTI_sf"/>
</dbReference>
<reference evidence="7" key="1">
    <citation type="submission" date="2020-12" db="UniProtKB">
        <authorList>
            <consortium name="WormBaseParasite"/>
        </authorList>
    </citation>
    <scope>IDENTIFICATION</scope>
    <source>
        <strain evidence="7">MHco3</strain>
    </source>
</reference>
<dbReference type="SMART" id="SM00131">
    <property type="entry name" value="KU"/>
    <property type="match status" value="1"/>
</dbReference>
<dbReference type="PANTHER" id="PTHR10083">
    <property type="entry name" value="KUNITZ-TYPE PROTEASE INHIBITOR-RELATED"/>
    <property type="match status" value="1"/>
</dbReference>
<organism evidence="6 7">
    <name type="scientific">Haemonchus contortus</name>
    <name type="common">Barber pole worm</name>
    <dbReference type="NCBI Taxonomy" id="6289"/>
    <lineage>
        <taxon>Eukaryota</taxon>
        <taxon>Metazoa</taxon>
        <taxon>Ecdysozoa</taxon>
        <taxon>Nematoda</taxon>
        <taxon>Chromadorea</taxon>
        <taxon>Rhabditida</taxon>
        <taxon>Rhabditina</taxon>
        <taxon>Rhabditomorpha</taxon>
        <taxon>Strongyloidea</taxon>
        <taxon>Trichostrongylidae</taxon>
        <taxon>Haemonchus</taxon>
    </lineage>
</organism>
<evidence type="ECO:0000313" key="6">
    <source>
        <dbReference type="Proteomes" id="UP000025227"/>
    </source>
</evidence>
<name>A0A7I4Y6N4_HAECO</name>
<dbReference type="InterPro" id="IPR020901">
    <property type="entry name" value="Prtase_inh_Kunz-CS"/>
</dbReference>
<dbReference type="CDD" id="cd00109">
    <property type="entry name" value="Kunitz-type"/>
    <property type="match status" value="1"/>
</dbReference>
<feature type="chain" id="PRO_5029521664" evidence="4">
    <location>
        <begin position="16"/>
        <end position="80"/>
    </location>
</feature>
<accession>A0A7I4Y6N4</accession>
<dbReference type="Gene3D" id="4.10.410.10">
    <property type="entry name" value="Pancreatic trypsin inhibitor Kunitz domain"/>
    <property type="match status" value="1"/>
</dbReference>
<feature type="signal peptide" evidence="4">
    <location>
        <begin position="1"/>
        <end position="15"/>
    </location>
</feature>
<dbReference type="PRINTS" id="PR00759">
    <property type="entry name" value="BASICPTASE"/>
</dbReference>
<keyword evidence="1" id="KW-0646">Protease inhibitor</keyword>
<evidence type="ECO:0000256" key="1">
    <source>
        <dbReference type="ARBA" id="ARBA00022690"/>
    </source>
</evidence>
<dbReference type="OMA" id="RCLYAIE"/>
<evidence type="ECO:0000259" key="5">
    <source>
        <dbReference type="PROSITE" id="PS50279"/>
    </source>
</evidence>
<evidence type="ECO:0000256" key="4">
    <source>
        <dbReference type="SAM" id="SignalP"/>
    </source>
</evidence>
<dbReference type="Pfam" id="PF00014">
    <property type="entry name" value="Kunitz_BPTI"/>
    <property type="match status" value="1"/>
</dbReference>
<evidence type="ECO:0000313" key="7">
    <source>
        <dbReference type="WBParaSite" id="HCON_00050860-00001"/>
    </source>
</evidence>
<dbReference type="AlphaFoldDB" id="A0A7I4Y6N4"/>
<dbReference type="PANTHER" id="PTHR10083:SF374">
    <property type="entry name" value="BPTI_KUNITZ INHIBITOR DOMAIN-CONTAINING PROTEIN"/>
    <property type="match status" value="1"/>
</dbReference>
<keyword evidence="3" id="KW-1015">Disulfide bond</keyword>
<sequence>MNKLLILLLLSVTLGSTIKMRCLYAIEKGTCSDELLRYAFDRNLKKCVTFLFSGCGGNSNRYPTLQRCERTCLKGIRDLS</sequence>
<dbReference type="InterPro" id="IPR002223">
    <property type="entry name" value="Kunitz_BPTI"/>
</dbReference>
<keyword evidence="6" id="KW-1185">Reference proteome</keyword>
<dbReference type="Proteomes" id="UP000025227">
    <property type="component" value="Unplaced"/>
</dbReference>